<keyword evidence="2" id="KW-1185">Reference proteome</keyword>
<gene>
    <name evidence="1" type="ORF">K457DRAFT_37259</name>
</gene>
<dbReference type="EMBL" id="KV442177">
    <property type="protein sequence ID" value="OAQ22341.1"/>
    <property type="molecule type" value="Genomic_DNA"/>
</dbReference>
<dbReference type="GO" id="GO:0009976">
    <property type="term" value="F:tocopherol cyclase activity"/>
    <property type="evidence" value="ECO:0007669"/>
    <property type="project" value="InterPro"/>
</dbReference>
<reference evidence="1 2" key="1">
    <citation type="submission" date="2016-05" db="EMBL/GenBank/DDBJ databases">
        <title>Genome sequencing reveals origins of a unique bacterial endosymbiosis in the earliest lineages of terrestrial Fungi.</title>
        <authorList>
            <consortium name="DOE Joint Genome Institute"/>
            <person name="Uehling J."/>
            <person name="Gryganskyi A."/>
            <person name="Hameed K."/>
            <person name="Tschaplinski T."/>
            <person name="Misztal P."/>
            <person name="Wu S."/>
            <person name="Desiro A."/>
            <person name="Vande Pol N."/>
            <person name="Du Z.-Y."/>
            <person name="Zienkiewicz A."/>
            <person name="Zienkiewicz K."/>
            <person name="Morin E."/>
            <person name="Tisserant E."/>
            <person name="Splivallo R."/>
            <person name="Hainaut M."/>
            <person name="Henrissat B."/>
            <person name="Ohm R."/>
            <person name="Kuo A."/>
            <person name="Yan J."/>
            <person name="Lipzen A."/>
            <person name="Nolan M."/>
            <person name="Labutti K."/>
            <person name="Barry K."/>
            <person name="Goldstein A."/>
            <person name="Labbe J."/>
            <person name="Schadt C."/>
            <person name="Tuskan G."/>
            <person name="Grigoriev I."/>
            <person name="Martin F."/>
            <person name="Vilgalys R."/>
            <person name="Bonito G."/>
        </authorList>
    </citation>
    <scope>NUCLEOTIDE SEQUENCE [LARGE SCALE GENOMIC DNA]</scope>
    <source>
        <strain evidence="1 2">AG-77</strain>
    </source>
</reference>
<evidence type="ECO:0000313" key="2">
    <source>
        <dbReference type="Proteomes" id="UP000078512"/>
    </source>
</evidence>
<dbReference type="Proteomes" id="UP000078512">
    <property type="component" value="Unassembled WGS sequence"/>
</dbReference>
<dbReference type="AlphaFoldDB" id="A0A197JCW2"/>
<dbReference type="InterPro" id="IPR025893">
    <property type="entry name" value="Tocopherol_cyclase"/>
</dbReference>
<protein>
    <submittedName>
        <fullName evidence="1">Uncharacterized protein</fullName>
    </submittedName>
</protein>
<proteinExistence type="predicted"/>
<dbReference type="Pfam" id="PF14249">
    <property type="entry name" value="Tocopherol_cycl"/>
    <property type="match status" value="1"/>
</dbReference>
<accession>A0A197JCW2</accession>
<dbReference type="STRING" id="1314771.A0A197JCW2"/>
<dbReference type="OrthoDB" id="2118020at2759"/>
<dbReference type="PANTHER" id="PTHR35309">
    <property type="match status" value="1"/>
</dbReference>
<dbReference type="PANTHER" id="PTHR35309:SF4">
    <property type="entry name" value="TOCOPHEROL CYCLASE"/>
    <property type="match status" value="1"/>
</dbReference>
<organism evidence="1 2">
    <name type="scientific">Linnemannia elongata AG-77</name>
    <dbReference type="NCBI Taxonomy" id="1314771"/>
    <lineage>
        <taxon>Eukaryota</taxon>
        <taxon>Fungi</taxon>
        <taxon>Fungi incertae sedis</taxon>
        <taxon>Mucoromycota</taxon>
        <taxon>Mortierellomycotina</taxon>
        <taxon>Mortierellomycetes</taxon>
        <taxon>Mortierellales</taxon>
        <taxon>Mortierellaceae</taxon>
        <taxon>Linnemannia</taxon>
    </lineage>
</organism>
<sequence>MKDPQDTPILSFSSWSSTRVLTLGRTALLVLASAYLVQLAFSPKAAYLVSNVRNLHNPIQYHGADISTDFFEGWYFKVVKQGNTKDDPIQSMAIIPGIHRPSPENTDEEHAFVLVVGLPGPEPAAYFRFPVSEFTDLRGNTQGGGNNNNKGAFKVQIGNSFFSHDELILNLPANRFDRVPARELEEFYTEASRQYEVQLRKTNSTTSSMENQDYFRRLFPSADTLTKVETQKPFAVHGHFQFPVSTQTPLPTSRWRPSIMGITAYLPFLECNHGVASLHHTISKGRLVALRGDNEVLGEAKFDGGVGYIEKDWGVNFPSTWVWAQANMFDTAPGSSLMISVASIPVLGPDFTDWIASNMPILSPFTNVPGRLVIFYHAATKTLYNFSSYVFLARAKSLRTSVDIERGTQTFSFMATTKDPNNSKETIALQVNVTREIGTGVPLRAPSRVKGRMFSGVEEAVVATTDVRLWRVKSGEVLVEDQSLGSGLEIVGDIAWLEAHINHE</sequence>
<evidence type="ECO:0000313" key="1">
    <source>
        <dbReference type="EMBL" id="OAQ22341.1"/>
    </source>
</evidence>
<name>A0A197JCW2_9FUNG</name>